<organism evidence="2 3">
    <name type="scientific">Croceifilum oryzae</name>
    <dbReference type="NCBI Taxonomy" id="1553429"/>
    <lineage>
        <taxon>Bacteria</taxon>
        <taxon>Bacillati</taxon>
        <taxon>Bacillota</taxon>
        <taxon>Bacilli</taxon>
        <taxon>Bacillales</taxon>
        <taxon>Thermoactinomycetaceae</taxon>
        <taxon>Croceifilum</taxon>
    </lineage>
</organism>
<name>A0AAJ1TIA4_9BACL</name>
<dbReference type="Pfam" id="PF00483">
    <property type="entry name" value="NTP_transferase"/>
    <property type="match status" value="1"/>
</dbReference>
<dbReference type="Proteomes" id="UP001238450">
    <property type="component" value="Unassembled WGS sequence"/>
</dbReference>
<feature type="domain" description="Nucleotidyl transferase" evidence="1">
    <location>
        <begin position="2"/>
        <end position="229"/>
    </location>
</feature>
<dbReference type="PANTHER" id="PTHR47183">
    <property type="entry name" value="GLUCOSE-1-PHOSPHATE CYTIDYLYLTRANSFERASE-RELATED"/>
    <property type="match status" value="1"/>
</dbReference>
<keyword evidence="3" id="KW-1185">Reference proteome</keyword>
<dbReference type="InterPro" id="IPR013446">
    <property type="entry name" value="G1P_cyt_trans-like"/>
</dbReference>
<dbReference type="AlphaFoldDB" id="A0AAJ1TIA4"/>
<dbReference type="GO" id="GO:0009243">
    <property type="term" value="P:O antigen biosynthetic process"/>
    <property type="evidence" value="ECO:0007669"/>
    <property type="project" value="InterPro"/>
</dbReference>
<dbReference type="SUPFAM" id="SSF53448">
    <property type="entry name" value="Nucleotide-diphospho-sugar transferases"/>
    <property type="match status" value="1"/>
</dbReference>
<proteinExistence type="predicted"/>
<keyword evidence="2" id="KW-0808">Transferase</keyword>
<dbReference type="NCBIfam" id="TIGR02623">
    <property type="entry name" value="G1P_cyt_trans"/>
    <property type="match status" value="1"/>
</dbReference>
<dbReference type="InterPro" id="IPR029044">
    <property type="entry name" value="Nucleotide-diphossugar_trans"/>
</dbReference>
<dbReference type="EMBL" id="JAUSUV010000004">
    <property type="protein sequence ID" value="MDQ0417047.1"/>
    <property type="molecule type" value="Genomic_DNA"/>
</dbReference>
<reference evidence="2 3" key="1">
    <citation type="submission" date="2023-07" db="EMBL/GenBank/DDBJ databases">
        <title>Genomic Encyclopedia of Type Strains, Phase IV (KMG-IV): sequencing the most valuable type-strain genomes for metagenomic binning, comparative biology and taxonomic classification.</title>
        <authorList>
            <person name="Goeker M."/>
        </authorList>
    </citation>
    <scope>NUCLEOTIDE SEQUENCE [LARGE SCALE GENOMIC DNA]</scope>
    <source>
        <strain evidence="2 3">DSM 46876</strain>
    </source>
</reference>
<dbReference type="PANTHER" id="PTHR47183:SF1">
    <property type="entry name" value="GLUCOSE-1-PHOSPHATE CYTIDYLYLTRANSFERASE"/>
    <property type="match status" value="1"/>
</dbReference>
<accession>A0AAJ1TIA4</accession>
<dbReference type="InterPro" id="IPR005835">
    <property type="entry name" value="NTP_transferase_dom"/>
</dbReference>
<dbReference type="EC" id="2.7.7.33" evidence="2"/>
<sequence length="255" mass="28984">MKAVILAGGYGTRIGEETHLIPKPMIEIGGKPIIWHIMKFFSHYGITEFVICLGYKGHVIKDFFKNYHLHMSNFTIDLRTNEISTDLPQIDPWKVTLIDTGENVQTGGRIKRIQHAIGDESFCLTYGDGVSNVNIRNLIQFHKEHGKLATVTAIQPPGRFGSLILEGDSVSEFKEKPLGDGAWINGGFFVLEPQIFDYISGDDSIWETDSLVQLAEQGQLNAYLHKDFWHPMDTLRDKKKLVELWENGEAPWKVW</sequence>
<keyword evidence="2" id="KW-0548">Nucleotidyltransferase</keyword>
<evidence type="ECO:0000313" key="2">
    <source>
        <dbReference type="EMBL" id="MDQ0417047.1"/>
    </source>
</evidence>
<dbReference type="RefSeq" id="WP_307251761.1">
    <property type="nucleotide sequence ID" value="NZ_JAUSUV010000004.1"/>
</dbReference>
<comment type="caution">
    <text evidence="2">The sequence shown here is derived from an EMBL/GenBank/DDBJ whole genome shotgun (WGS) entry which is preliminary data.</text>
</comment>
<dbReference type="GO" id="GO:0047343">
    <property type="term" value="F:glucose-1-phosphate cytidylyltransferase activity"/>
    <property type="evidence" value="ECO:0007669"/>
    <property type="project" value="UniProtKB-EC"/>
</dbReference>
<dbReference type="Gene3D" id="3.90.550.10">
    <property type="entry name" value="Spore Coat Polysaccharide Biosynthesis Protein SpsA, Chain A"/>
    <property type="match status" value="1"/>
</dbReference>
<dbReference type="CDD" id="cd02524">
    <property type="entry name" value="G1P_cytidylyltransferase"/>
    <property type="match status" value="1"/>
</dbReference>
<dbReference type="InterPro" id="IPR046981">
    <property type="entry name" value="G1P_cyt_trans"/>
</dbReference>
<evidence type="ECO:0000313" key="3">
    <source>
        <dbReference type="Proteomes" id="UP001238450"/>
    </source>
</evidence>
<protein>
    <submittedName>
        <fullName evidence="2">Glucose-1-phosphate cytidylyltransferase</fullName>
        <ecNumber evidence="2">2.7.7.33</ecNumber>
    </submittedName>
</protein>
<evidence type="ECO:0000259" key="1">
    <source>
        <dbReference type="Pfam" id="PF00483"/>
    </source>
</evidence>
<gene>
    <name evidence="2" type="ORF">J2Z48_001219</name>
</gene>